<feature type="compositionally biased region" description="Basic and acidic residues" evidence="1">
    <location>
        <begin position="95"/>
        <end position="107"/>
    </location>
</feature>
<dbReference type="GeneID" id="39981696"/>
<keyword evidence="3" id="KW-1185">Reference proteome</keyword>
<dbReference type="EMBL" id="NBCO01000003">
    <property type="protein sequence ID" value="ORC92396.1"/>
    <property type="molecule type" value="Genomic_DNA"/>
</dbReference>
<dbReference type="AlphaFoldDB" id="A0A1X0P630"/>
<dbReference type="RefSeq" id="XP_028886462.1">
    <property type="nucleotide sequence ID" value="XM_029021916.1"/>
</dbReference>
<comment type="caution">
    <text evidence="2">The sequence shown here is derived from an EMBL/GenBank/DDBJ whole genome shotgun (WGS) entry which is preliminary data.</text>
</comment>
<name>A0A1X0P630_9TRYP</name>
<gene>
    <name evidence="2" type="ORF">TM35_000031490</name>
</gene>
<organism evidence="2 3">
    <name type="scientific">Trypanosoma theileri</name>
    <dbReference type="NCBI Taxonomy" id="67003"/>
    <lineage>
        <taxon>Eukaryota</taxon>
        <taxon>Discoba</taxon>
        <taxon>Euglenozoa</taxon>
        <taxon>Kinetoplastea</taxon>
        <taxon>Metakinetoplastina</taxon>
        <taxon>Trypanosomatida</taxon>
        <taxon>Trypanosomatidae</taxon>
        <taxon>Trypanosoma</taxon>
    </lineage>
</organism>
<evidence type="ECO:0000313" key="3">
    <source>
        <dbReference type="Proteomes" id="UP000192257"/>
    </source>
</evidence>
<dbReference type="Proteomes" id="UP000192257">
    <property type="component" value="Unassembled WGS sequence"/>
</dbReference>
<proteinExistence type="predicted"/>
<feature type="region of interest" description="Disordered" evidence="1">
    <location>
        <begin position="82"/>
        <end position="107"/>
    </location>
</feature>
<dbReference type="OrthoDB" id="273681at2759"/>
<sequence>MAVVQTHCFNWMGYEGTESETLNLALLRHGNSGNLRYADYCQRQEVLADIRLRLKLIKRDLGLLPPEAEETPVDDAIAELSEDESLSLEAPISARPKEEEKKVVEDKEPSTLLAVRQRALQSTGTGRGSDSDEDEEIVYVYPAPPSADDTATAAKAAGAALRSVLFEAGATYVSYIDGAEFTSTTALAEHNEAKRAELTDVELPEPGAFDLAPLEAALEERTQLRLKLDAVRAARDPEYAAAVIPASERDNSGNPITNVDVSEADEAQLSQKLTKAVRYLAALRELYNNRASKSANAVQLELANKVQAQEL</sequence>
<evidence type="ECO:0000313" key="2">
    <source>
        <dbReference type="EMBL" id="ORC92396.1"/>
    </source>
</evidence>
<dbReference type="VEuPathDB" id="TriTrypDB:TM35_000031490"/>
<protein>
    <submittedName>
        <fullName evidence="2">Uncharacterized protein</fullName>
    </submittedName>
</protein>
<reference evidence="2 3" key="1">
    <citation type="submission" date="2017-03" db="EMBL/GenBank/DDBJ databases">
        <title>An alternative strategy for trypanosome survival in the mammalian bloodstream revealed through genome and transcriptome analysis of the ubiquitous bovine parasite Trypanosoma (Megatrypanum) theileri.</title>
        <authorList>
            <person name="Kelly S."/>
            <person name="Ivens A."/>
            <person name="Mott A."/>
            <person name="O'Neill E."/>
            <person name="Emms D."/>
            <person name="Macleod O."/>
            <person name="Voorheis P."/>
            <person name="Matthews J."/>
            <person name="Matthews K."/>
            <person name="Carrington M."/>
        </authorList>
    </citation>
    <scope>NUCLEOTIDE SEQUENCE [LARGE SCALE GENOMIC DNA]</scope>
    <source>
        <strain evidence="2">Edinburgh</strain>
    </source>
</reference>
<evidence type="ECO:0000256" key="1">
    <source>
        <dbReference type="SAM" id="MobiDB-lite"/>
    </source>
</evidence>
<accession>A0A1X0P630</accession>